<protein>
    <submittedName>
        <fullName evidence="3">VOC family protein</fullName>
    </submittedName>
</protein>
<dbReference type="CDD" id="cd06587">
    <property type="entry name" value="VOC"/>
    <property type="match status" value="1"/>
</dbReference>
<organism evidence="3">
    <name type="scientific">Leptolyngbya sp. NK1-12</name>
    <dbReference type="NCBI Taxonomy" id="2547451"/>
    <lineage>
        <taxon>Bacteria</taxon>
        <taxon>Bacillati</taxon>
        <taxon>Cyanobacteriota</taxon>
        <taxon>Cyanophyceae</taxon>
        <taxon>Leptolyngbyales</taxon>
        <taxon>Leptolyngbyaceae</taxon>
        <taxon>Leptolyngbya group</taxon>
        <taxon>Leptolyngbya</taxon>
    </lineage>
</organism>
<dbReference type="SUPFAM" id="SSF54593">
    <property type="entry name" value="Glyoxalase/Bleomycin resistance protein/Dihydroxybiphenyl dioxygenase"/>
    <property type="match status" value="1"/>
</dbReference>
<dbReference type="InterPro" id="IPR004360">
    <property type="entry name" value="Glyas_Fos-R_dOase_dom"/>
</dbReference>
<dbReference type="InterPro" id="IPR029068">
    <property type="entry name" value="Glyas_Bleomycin-R_OHBP_Dase"/>
</dbReference>
<reference evidence="3" key="1">
    <citation type="submission" date="2020-05" db="EMBL/GenBank/DDBJ databases">
        <authorList>
            <person name="Zhu T."/>
            <person name="Keshari N."/>
            <person name="Lu X."/>
        </authorList>
    </citation>
    <scope>NUCLEOTIDE SEQUENCE</scope>
    <source>
        <strain evidence="3">NK1-12</strain>
    </source>
</reference>
<dbReference type="Pfam" id="PF00903">
    <property type="entry name" value="Glyoxalase"/>
    <property type="match status" value="1"/>
</dbReference>
<proteinExistence type="predicted"/>
<name>A0AA96WJ03_9CYAN</name>
<evidence type="ECO:0000259" key="2">
    <source>
        <dbReference type="PROSITE" id="PS51819"/>
    </source>
</evidence>
<dbReference type="EMBL" id="CP053586">
    <property type="protein sequence ID" value="WNZ25565.1"/>
    <property type="molecule type" value="Genomic_DNA"/>
</dbReference>
<dbReference type="InterPro" id="IPR037523">
    <property type="entry name" value="VOC_core"/>
</dbReference>
<dbReference type="PANTHER" id="PTHR43048:SF5">
    <property type="entry name" value="BLR5325 PROTEIN"/>
    <property type="match status" value="1"/>
</dbReference>
<dbReference type="GO" id="GO:0046491">
    <property type="term" value="P:L-methylmalonyl-CoA metabolic process"/>
    <property type="evidence" value="ECO:0007669"/>
    <property type="project" value="TreeGrafter"/>
</dbReference>
<sequence length="157" mass="17531">MQNVNKEKIMTTQNSAPSSSLSSLQIDHVALNVPNYEETLAWYRDKLDATIEREWTVDVFPDLKLAYLQVYGFRIEILGSTQSLPGMPETKDFGAGLRTSGIGHFCFRVDDVDAVLAELNRRGVPAFVELGSYPDAGVRLCFVKDNNSNLIEFVTPL</sequence>
<keyword evidence="1" id="KW-0479">Metal-binding</keyword>
<evidence type="ECO:0000313" key="3">
    <source>
        <dbReference type="EMBL" id="WNZ25565.1"/>
    </source>
</evidence>
<dbReference type="Gene3D" id="3.10.180.10">
    <property type="entry name" value="2,3-Dihydroxybiphenyl 1,2-Dioxygenase, domain 1"/>
    <property type="match status" value="1"/>
</dbReference>
<dbReference type="PROSITE" id="PS51819">
    <property type="entry name" value="VOC"/>
    <property type="match status" value="1"/>
</dbReference>
<dbReference type="GO" id="GO:0046872">
    <property type="term" value="F:metal ion binding"/>
    <property type="evidence" value="ECO:0007669"/>
    <property type="project" value="UniProtKB-KW"/>
</dbReference>
<dbReference type="PANTHER" id="PTHR43048">
    <property type="entry name" value="METHYLMALONYL-COA EPIMERASE"/>
    <property type="match status" value="1"/>
</dbReference>
<feature type="domain" description="VOC" evidence="2">
    <location>
        <begin position="25"/>
        <end position="156"/>
    </location>
</feature>
<accession>A0AA96WJ03</accession>
<dbReference type="InterPro" id="IPR051785">
    <property type="entry name" value="MMCE/EMCE_epimerase"/>
</dbReference>
<dbReference type="AlphaFoldDB" id="A0AA96WJ03"/>
<dbReference type="GO" id="GO:0004493">
    <property type="term" value="F:methylmalonyl-CoA epimerase activity"/>
    <property type="evidence" value="ECO:0007669"/>
    <property type="project" value="TreeGrafter"/>
</dbReference>
<evidence type="ECO:0000256" key="1">
    <source>
        <dbReference type="ARBA" id="ARBA00022723"/>
    </source>
</evidence>
<gene>
    <name evidence="3" type="ORF">HJG54_23770</name>
</gene>